<name>A0A921NYL9_9RHOB</name>
<dbReference type="Proteomes" id="UP000698242">
    <property type="component" value="Unassembled WGS sequence"/>
</dbReference>
<evidence type="ECO:0000256" key="2">
    <source>
        <dbReference type="SAM" id="SignalP"/>
    </source>
</evidence>
<accession>A0A921NYL9</accession>
<evidence type="ECO:0000313" key="4">
    <source>
        <dbReference type="Proteomes" id="UP000698242"/>
    </source>
</evidence>
<sequence>MTLAAAFAAFSLLAVSAYAAAEEFDLECTAGAFAHSEDHGSHIRPHAEGEEDSHARHEAVHCEPSSAPSLVPERAALRITGPALSHVHGVRDGRIADLLSEFGLRRPPRA</sequence>
<feature type="signal peptide" evidence="2">
    <location>
        <begin position="1"/>
        <end position="19"/>
    </location>
</feature>
<protein>
    <submittedName>
        <fullName evidence="3">Uncharacterized protein</fullName>
    </submittedName>
</protein>
<feature type="chain" id="PRO_5037180510" evidence="2">
    <location>
        <begin position="20"/>
        <end position="110"/>
    </location>
</feature>
<dbReference type="RefSeq" id="WP_159965337.1">
    <property type="nucleotide sequence ID" value="NZ_APKE01000021.1"/>
</dbReference>
<feature type="compositionally biased region" description="Basic and acidic residues" evidence="1">
    <location>
        <begin position="37"/>
        <end position="61"/>
    </location>
</feature>
<keyword evidence="4" id="KW-1185">Reference proteome</keyword>
<proteinExistence type="predicted"/>
<comment type="caution">
    <text evidence="3">The sequence shown here is derived from an EMBL/GenBank/DDBJ whole genome shotgun (WGS) entry which is preliminary data.</text>
</comment>
<evidence type="ECO:0000256" key="1">
    <source>
        <dbReference type="SAM" id="MobiDB-lite"/>
    </source>
</evidence>
<gene>
    <name evidence="3" type="ORF">PMES_01768</name>
</gene>
<organism evidence="3 4">
    <name type="scientific">Profundibacterium mesophilum KAUST100406-0324</name>
    <dbReference type="NCBI Taxonomy" id="1037889"/>
    <lineage>
        <taxon>Bacteria</taxon>
        <taxon>Pseudomonadati</taxon>
        <taxon>Pseudomonadota</taxon>
        <taxon>Alphaproteobacteria</taxon>
        <taxon>Rhodobacterales</taxon>
        <taxon>Roseobacteraceae</taxon>
        <taxon>Profundibacterium</taxon>
    </lineage>
</organism>
<keyword evidence="2" id="KW-0732">Signal</keyword>
<dbReference type="EMBL" id="APKE01000021">
    <property type="protein sequence ID" value="KAF0675878.1"/>
    <property type="molecule type" value="Genomic_DNA"/>
</dbReference>
<reference evidence="3" key="1">
    <citation type="submission" date="2013-03" db="EMBL/GenBank/DDBJ databases">
        <title>Genome Sequence of the Profundibacterium mesophilum strain KAUST100406-0324T from Red Sea, a novel genus in the family Rhodobacteraceae.</title>
        <authorList>
            <person name="Essack M."/>
            <person name="Alam I."/>
            <person name="Lafi F."/>
            <person name="Alawi W."/>
            <person name="Kamanu F."/>
            <person name="Al-Suwailem A."/>
            <person name="Lee O.O."/>
            <person name="Xu Y."/>
            <person name="Bajic V."/>
            <person name="Qian P.-Y."/>
            <person name="Archer J."/>
        </authorList>
    </citation>
    <scope>NUCLEOTIDE SEQUENCE</scope>
    <source>
        <strain evidence="3">KAUST100406-0324</strain>
    </source>
</reference>
<dbReference type="AlphaFoldDB" id="A0A921NYL9"/>
<feature type="region of interest" description="Disordered" evidence="1">
    <location>
        <begin position="37"/>
        <end position="68"/>
    </location>
</feature>
<evidence type="ECO:0000313" key="3">
    <source>
        <dbReference type="EMBL" id="KAF0675878.1"/>
    </source>
</evidence>